<accession>A0A6M0SIE5</accession>
<proteinExistence type="predicted"/>
<protein>
    <submittedName>
        <fullName evidence="1">Uncharacterized protein</fullName>
    </submittedName>
</protein>
<sequence>MVDLRAEFKEAWILSNDDSPEPLAKAPRLLSDIAMDMVKAKVSYWEHYGWIRSCMYGLSGMVLYGENSAIDEVKLYAQWLLGNAPDGVPELYPRLTQYANGNLDEQEGLRQFVKATQPEWLDRLAKNRAARSELETAV</sequence>
<comment type="caution">
    <text evidence="1">The sequence shown here is derived from an EMBL/GenBank/DDBJ whole genome shotgun (WGS) entry which is preliminary data.</text>
</comment>
<dbReference type="Proteomes" id="UP000473574">
    <property type="component" value="Unassembled WGS sequence"/>
</dbReference>
<evidence type="ECO:0000313" key="2">
    <source>
        <dbReference type="Proteomes" id="UP000473574"/>
    </source>
</evidence>
<gene>
    <name evidence="1" type="ORF">D0962_37055</name>
</gene>
<name>A0A6M0SIE5_9CYAN</name>
<organism evidence="1 2">
    <name type="scientific">Adonisia turfae CCMR0082</name>
    <dbReference type="NCBI Taxonomy" id="2304604"/>
    <lineage>
        <taxon>Bacteria</taxon>
        <taxon>Bacillati</taxon>
        <taxon>Cyanobacteriota</taxon>
        <taxon>Adonisia</taxon>
        <taxon>Adonisia turfae</taxon>
    </lineage>
</organism>
<dbReference type="RefSeq" id="WP_163671513.1">
    <property type="nucleotide sequence ID" value="NZ_QZCE01000002.1"/>
</dbReference>
<reference evidence="1 2" key="1">
    <citation type="journal article" date="2020" name="Microb. Ecol.">
        <title>Ecogenomics of the Marine Benthic Filamentous Cyanobacterium Adonisia.</title>
        <authorList>
            <person name="Walter J.M."/>
            <person name="Coutinho F.H."/>
            <person name="Leomil L."/>
            <person name="Hargreaves P.I."/>
            <person name="Campeao M.E."/>
            <person name="Vieira V.V."/>
            <person name="Silva B.S."/>
            <person name="Fistarol G.O."/>
            <person name="Salomon P.S."/>
            <person name="Sawabe T."/>
            <person name="Mino S."/>
            <person name="Hosokawa M."/>
            <person name="Miyashita H."/>
            <person name="Maruyama F."/>
            <person name="van Verk M.C."/>
            <person name="Dutilh B.E."/>
            <person name="Thompson C.C."/>
            <person name="Thompson F.L."/>
        </authorList>
    </citation>
    <scope>NUCLEOTIDE SEQUENCE [LARGE SCALE GENOMIC DNA]</scope>
    <source>
        <strain evidence="1 2">CCMR0082</strain>
    </source>
</reference>
<evidence type="ECO:0000313" key="1">
    <source>
        <dbReference type="EMBL" id="NEZ68277.1"/>
    </source>
</evidence>
<dbReference type="EMBL" id="QZCE01000002">
    <property type="protein sequence ID" value="NEZ68277.1"/>
    <property type="molecule type" value="Genomic_DNA"/>
</dbReference>
<dbReference type="AlphaFoldDB" id="A0A6M0SIE5"/>